<sequence>MPTCQCITLTASYLLVMALRMSWLREKKGASTDTYKNQPSSTI</sequence>
<keyword evidence="1" id="KW-0732">Signal</keyword>
<organism evidence="2">
    <name type="scientific">Arundo donax</name>
    <name type="common">Giant reed</name>
    <name type="synonym">Donax arundinaceus</name>
    <dbReference type="NCBI Taxonomy" id="35708"/>
    <lineage>
        <taxon>Eukaryota</taxon>
        <taxon>Viridiplantae</taxon>
        <taxon>Streptophyta</taxon>
        <taxon>Embryophyta</taxon>
        <taxon>Tracheophyta</taxon>
        <taxon>Spermatophyta</taxon>
        <taxon>Magnoliopsida</taxon>
        <taxon>Liliopsida</taxon>
        <taxon>Poales</taxon>
        <taxon>Poaceae</taxon>
        <taxon>PACMAD clade</taxon>
        <taxon>Arundinoideae</taxon>
        <taxon>Arundineae</taxon>
        <taxon>Arundo</taxon>
    </lineage>
</organism>
<feature type="signal peptide" evidence="1">
    <location>
        <begin position="1"/>
        <end position="18"/>
    </location>
</feature>
<feature type="chain" id="PRO_5002046079" evidence="1">
    <location>
        <begin position="19"/>
        <end position="43"/>
    </location>
</feature>
<proteinExistence type="predicted"/>
<accession>A0A0A9CJS4</accession>
<reference evidence="2" key="2">
    <citation type="journal article" date="2015" name="Data Brief">
        <title>Shoot transcriptome of the giant reed, Arundo donax.</title>
        <authorList>
            <person name="Barrero R.A."/>
            <person name="Guerrero F.D."/>
            <person name="Moolhuijzen P."/>
            <person name="Goolsby J.A."/>
            <person name="Tidwell J."/>
            <person name="Bellgard S.E."/>
            <person name="Bellgard M.I."/>
        </authorList>
    </citation>
    <scope>NUCLEOTIDE SEQUENCE</scope>
    <source>
        <tissue evidence="2">Shoot tissue taken approximately 20 cm above the soil surface</tissue>
    </source>
</reference>
<reference evidence="2" key="1">
    <citation type="submission" date="2014-09" db="EMBL/GenBank/DDBJ databases">
        <authorList>
            <person name="Magalhaes I.L.F."/>
            <person name="Oliveira U."/>
            <person name="Santos F.R."/>
            <person name="Vidigal T.H.D.A."/>
            <person name="Brescovit A.D."/>
            <person name="Santos A.J."/>
        </authorList>
    </citation>
    <scope>NUCLEOTIDE SEQUENCE</scope>
    <source>
        <tissue evidence="2">Shoot tissue taken approximately 20 cm above the soil surface</tissue>
    </source>
</reference>
<name>A0A0A9CJS4_ARUDO</name>
<evidence type="ECO:0000256" key="1">
    <source>
        <dbReference type="SAM" id="SignalP"/>
    </source>
</evidence>
<protein>
    <submittedName>
        <fullName evidence="2">Uncharacterized protein</fullName>
    </submittedName>
</protein>
<evidence type="ECO:0000313" key="2">
    <source>
        <dbReference type="EMBL" id="JAD75846.1"/>
    </source>
</evidence>
<dbReference type="EMBL" id="GBRH01222049">
    <property type="protein sequence ID" value="JAD75846.1"/>
    <property type="molecule type" value="Transcribed_RNA"/>
</dbReference>
<dbReference type="AlphaFoldDB" id="A0A0A9CJS4"/>